<sequence length="67" mass="7060">MRTEADGEGGTACGALLDAGLAVARLPLEPELRPRVLMHLETATAMAALVMDFALPDEAEPAPVYRP</sequence>
<protein>
    <submittedName>
        <fullName evidence="1">DUF4089 domain-containing protein</fullName>
    </submittedName>
</protein>
<dbReference type="Pfam" id="PF13318">
    <property type="entry name" value="AtzG-like"/>
    <property type="match status" value="1"/>
</dbReference>
<reference evidence="1" key="1">
    <citation type="submission" date="2021-09" db="EMBL/GenBank/DDBJ databases">
        <title>Network and meta-omics reveal the key degrader and cooperation patterns in an efficient 1,4-dioxane-degrading microbial community.</title>
        <authorList>
            <person name="Dai C."/>
        </authorList>
    </citation>
    <scope>NUCLEOTIDE SEQUENCE</scope>
    <source>
        <strain evidence="1">ZM13</strain>
    </source>
</reference>
<dbReference type="RefSeq" id="WP_244377944.1">
    <property type="nucleotide sequence ID" value="NZ_CP083239.1"/>
</dbReference>
<name>A0A9E6ZVC7_9HYPH</name>
<dbReference type="Proteomes" id="UP000831684">
    <property type="component" value="Chromosome"/>
</dbReference>
<dbReference type="EMBL" id="CP083239">
    <property type="protein sequence ID" value="UOK71101.1"/>
    <property type="molecule type" value="Genomic_DNA"/>
</dbReference>
<dbReference type="InterPro" id="IPR025148">
    <property type="entry name" value="AtzG-like"/>
</dbReference>
<organism evidence="1 2">
    <name type="scientific">Ancylobacter polymorphus</name>
    <dbReference type="NCBI Taxonomy" id="223390"/>
    <lineage>
        <taxon>Bacteria</taxon>
        <taxon>Pseudomonadati</taxon>
        <taxon>Pseudomonadota</taxon>
        <taxon>Alphaproteobacteria</taxon>
        <taxon>Hyphomicrobiales</taxon>
        <taxon>Xanthobacteraceae</taxon>
        <taxon>Ancylobacter</taxon>
    </lineage>
</organism>
<dbReference type="AlphaFoldDB" id="A0A9E6ZVC7"/>
<proteinExistence type="predicted"/>
<evidence type="ECO:0000313" key="2">
    <source>
        <dbReference type="Proteomes" id="UP000831684"/>
    </source>
</evidence>
<gene>
    <name evidence="1" type="ORF">K9D25_20765</name>
</gene>
<dbReference type="KEGG" id="apol:K9D25_20765"/>
<accession>A0A9E6ZVC7</accession>
<evidence type="ECO:0000313" key="1">
    <source>
        <dbReference type="EMBL" id="UOK71101.1"/>
    </source>
</evidence>